<reference evidence="1" key="1">
    <citation type="submission" date="2023-11" db="EMBL/GenBank/DDBJ databases">
        <authorList>
            <person name="De Vega J J."/>
            <person name="De Vega J J."/>
        </authorList>
    </citation>
    <scope>NUCLEOTIDE SEQUENCE</scope>
</reference>
<comment type="caution">
    <text evidence="1">The sequence shown here is derived from an EMBL/GenBank/DDBJ whole genome shotgun (WGS) entry which is preliminary data.</text>
</comment>
<name>A0AAD2Q5V9_9AGAR</name>
<gene>
    <name evidence="1" type="ORF">MYCIT1_LOCUS28976</name>
</gene>
<accession>A0AAD2Q5V9</accession>
<feature type="non-terminal residue" evidence="1">
    <location>
        <position position="1"/>
    </location>
</feature>
<dbReference type="EMBL" id="CAVNYO010000434">
    <property type="protein sequence ID" value="CAK5279160.1"/>
    <property type="molecule type" value="Genomic_DNA"/>
</dbReference>
<proteinExistence type="predicted"/>
<sequence>RRAYGTYLIRSQKSAPFFGAERLADSPKFRQNRAGPEVDHGFGLEDIESVVGGFVSELLQSQSHC</sequence>
<evidence type="ECO:0000313" key="1">
    <source>
        <dbReference type="EMBL" id="CAK5279160.1"/>
    </source>
</evidence>
<protein>
    <submittedName>
        <fullName evidence="1">Uncharacterized protein</fullName>
    </submittedName>
</protein>
<organism evidence="1 2">
    <name type="scientific">Mycena citricolor</name>
    <dbReference type="NCBI Taxonomy" id="2018698"/>
    <lineage>
        <taxon>Eukaryota</taxon>
        <taxon>Fungi</taxon>
        <taxon>Dikarya</taxon>
        <taxon>Basidiomycota</taxon>
        <taxon>Agaricomycotina</taxon>
        <taxon>Agaricomycetes</taxon>
        <taxon>Agaricomycetidae</taxon>
        <taxon>Agaricales</taxon>
        <taxon>Marasmiineae</taxon>
        <taxon>Mycenaceae</taxon>
        <taxon>Mycena</taxon>
    </lineage>
</organism>
<dbReference type="Proteomes" id="UP001295794">
    <property type="component" value="Unassembled WGS sequence"/>
</dbReference>
<dbReference type="AlphaFoldDB" id="A0AAD2Q5V9"/>
<keyword evidence="2" id="KW-1185">Reference proteome</keyword>
<evidence type="ECO:0000313" key="2">
    <source>
        <dbReference type="Proteomes" id="UP001295794"/>
    </source>
</evidence>